<dbReference type="EMBL" id="CH445359">
    <property type="protein sequence ID" value="EAT77584.1"/>
    <property type="molecule type" value="Genomic_DNA"/>
</dbReference>
<evidence type="ECO:0000256" key="1">
    <source>
        <dbReference type="SAM" id="MobiDB-lite"/>
    </source>
</evidence>
<accession>Q0TZN7</accession>
<feature type="region of interest" description="Disordered" evidence="1">
    <location>
        <begin position="1"/>
        <end position="38"/>
    </location>
</feature>
<protein>
    <submittedName>
        <fullName evidence="2">Uncharacterized protein</fullName>
    </submittedName>
</protein>
<dbReference type="RefSeq" id="XP_001805205.1">
    <property type="nucleotide sequence ID" value="XM_001805153.1"/>
</dbReference>
<dbReference type="GeneID" id="5982133"/>
<dbReference type="HOGENOM" id="CLU_3335803_0_0_1"/>
<name>Q0TZN7_PHANO</name>
<gene>
    <name evidence="2" type="ORF">SNOG_15041</name>
</gene>
<dbReference type="AlphaFoldDB" id="Q0TZN7"/>
<sequence length="38" mass="4015">MRIRVGGSVAPQQRSKVVQGDHDIKSSSTPVEGLLALP</sequence>
<evidence type="ECO:0000313" key="2">
    <source>
        <dbReference type="EMBL" id="EAT77584.1"/>
    </source>
</evidence>
<reference evidence="3" key="1">
    <citation type="journal article" date="2007" name="Plant Cell">
        <title>Dothideomycete-plant interactions illuminated by genome sequencing and EST analysis of the wheat pathogen Stagonospora nodorum.</title>
        <authorList>
            <person name="Hane J.K."/>
            <person name="Lowe R.G."/>
            <person name="Solomon P.S."/>
            <person name="Tan K.C."/>
            <person name="Schoch C.L."/>
            <person name="Spatafora J.W."/>
            <person name="Crous P.W."/>
            <person name="Kodira C."/>
            <person name="Birren B.W."/>
            <person name="Galagan J.E."/>
            <person name="Torriani S.F."/>
            <person name="McDonald B.A."/>
            <person name="Oliver R.P."/>
        </authorList>
    </citation>
    <scope>NUCLEOTIDE SEQUENCE [LARGE SCALE GENOMIC DNA]</scope>
    <source>
        <strain evidence="3">SN15 / ATCC MYA-4574 / FGSC 10173</strain>
    </source>
</reference>
<proteinExistence type="predicted"/>
<dbReference type="InParanoid" id="Q0TZN7"/>
<dbReference type="KEGG" id="pno:SNOG_15041"/>
<organism evidence="2 3">
    <name type="scientific">Phaeosphaeria nodorum (strain SN15 / ATCC MYA-4574 / FGSC 10173)</name>
    <name type="common">Glume blotch fungus</name>
    <name type="synonym">Parastagonospora nodorum</name>
    <dbReference type="NCBI Taxonomy" id="321614"/>
    <lineage>
        <taxon>Eukaryota</taxon>
        <taxon>Fungi</taxon>
        <taxon>Dikarya</taxon>
        <taxon>Ascomycota</taxon>
        <taxon>Pezizomycotina</taxon>
        <taxon>Dothideomycetes</taxon>
        <taxon>Pleosporomycetidae</taxon>
        <taxon>Pleosporales</taxon>
        <taxon>Pleosporineae</taxon>
        <taxon>Phaeosphaeriaceae</taxon>
        <taxon>Parastagonospora</taxon>
    </lineage>
</organism>
<evidence type="ECO:0000313" key="3">
    <source>
        <dbReference type="Proteomes" id="UP000001055"/>
    </source>
</evidence>
<dbReference type="Proteomes" id="UP000001055">
    <property type="component" value="Unassembled WGS sequence"/>
</dbReference>